<gene>
    <name evidence="1" type="ORF">DTER00134_LOCUS8717</name>
</gene>
<evidence type="ECO:0008006" key="2">
    <source>
        <dbReference type="Google" id="ProtNLM"/>
    </source>
</evidence>
<dbReference type="GO" id="GO:0009235">
    <property type="term" value="P:cobalamin metabolic process"/>
    <property type="evidence" value="ECO:0007669"/>
    <property type="project" value="InterPro"/>
</dbReference>
<accession>A0A7S3VMT7</accession>
<dbReference type="PANTHER" id="PTHR13192:SF3">
    <property type="entry name" value="COBALAMIN TRAFFICKING PROTEIN CBLD"/>
    <property type="match status" value="1"/>
</dbReference>
<dbReference type="AlphaFoldDB" id="A0A7S3VMT7"/>
<sequence>MAPLRQGTTSKGMEYSIHECPAKLRQEVGSVLRGVDLTKLLIVPTCQHAAVDLVQTGEKVDVEKDLLLEKFFEWAKKVTGTLESQGHWADYIDPCSGLPMIHQECSGAVYPEVEALTQLMQYKTSNAGCCKILLHPVWGSAVYPATMFTTAPLESLLQAISAADQ</sequence>
<reference evidence="1" key="1">
    <citation type="submission" date="2021-01" db="EMBL/GenBank/DDBJ databases">
        <authorList>
            <person name="Corre E."/>
            <person name="Pelletier E."/>
            <person name="Niang G."/>
            <person name="Scheremetjew M."/>
            <person name="Finn R."/>
            <person name="Kale V."/>
            <person name="Holt S."/>
            <person name="Cochrane G."/>
            <person name="Meng A."/>
            <person name="Brown T."/>
            <person name="Cohen L."/>
        </authorList>
    </citation>
    <scope>NUCLEOTIDE SEQUENCE</scope>
    <source>
        <strain evidence="1">CCMP1320</strain>
    </source>
</reference>
<dbReference type="InterPro" id="IPR019362">
    <property type="entry name" value="MMADHC"/>
</dbReference>
<dbReference type="PANTHER" id="PTHR13192">
    <property type="entry name" value="MY011 PROTEIN"/>
    <property type="match status" value="1"/>
</dbReference>
<dbReference type="Pfam" id="PF10229">
    <property type="entry name" value="MMADHC"/>
    <property type="match status" value="1"/>
</dbReference>
<dbReference type="EMBL" id="HBIP01014956">
    <property type="protein sequence ID" value="CAE0493644.1"/>
    <property type="molecule type" value="Transcribed_RNA"/>
</dbReference>
<name>A0A7S3VMT7_DUNTE</name>
<organism evidence="1">
    <name type="scientific">Dunaliella tertiolecta</name>
    <name type="common">Green alga</name>
    <dbReference type="NCBI Taxonomy" id="3047"/>
    <lineage>
        <taxon>Eukaryota</taxon>
        <taxon>Viridiplantae</taxon>
        <taxon>Chlorophyta</taxon>
        <taxon>core chlorophytes</taxon>
        <taxon>Chlorophyceae</taxon>
        <taxon>CS clade</taxon>
        <taxon>Chlamydomonadales</taxon>
        <taxon>Dunaliellaceae</taxon>
        <taxon>Dunaliella</taxon>
    </lineage>
</organism>
<protein>
    <recommendedName>
        <fullName evidence="2">Methylmalonic aciduria and homocystinuria type D protein</fullName>
    </recommendedName>
</protein>
<evidence type="ECO:0000313" key="1">
    <source>
        <dbReference type="EMBL" id="CAE0493644.1"/>
    </source>
</evidence>
<proteinExistence type="predicted"/>